<proteinExistence type="inferred from homology"/>
<dbReference type="RefSeq" id="WP_158740574.1">
    <property type="nucleotide sequence ID" value="NZ_WSLF01000007.1"/>
</dbReference>
<keyword evidence="8" id="KW-0812">Transmembrane</keyword>
<dbReference type="SUPFAM" id="SSF51905">
    <property type="entry name" value="FAD/NAD(P)-binding domain"/>
    <property type="match status" value="2"/>
</dbReference>
<evidence type="ECO:0000256" key="3">
    <source>
        <dbReference type="ARBA" id="ARBA00022630"/>
    </source>
</evidence>
<dbReference type="PRINTS" id="PR00368">
    <property type="entry name" value="FADPNR"/>
</dbReference>
<dbReference type="Pfam" id="PF07992">
    <property type="entry name" value="Pyr_redox_2"/>
    <property type="match status" value="1"/>
</dbReference>
<sequence length="583" mass="65953">MSKKVVILGAGYGGIQAALTLHKKKKKSDDIEIYIIDKNPYHTLLTELHEIAGNRIEEDGVLVHLRDIFQYTDVHVVQDYIHDVDFENQILKSENNSYPYDYLIMGIGSEPNFYGIEGMKEHSFTLWSHKDSLVIKEHILKMFQKASSEKDPAKRKAYLTFAVGGGGFTGTEMIGELAFWVNDLSEQYNVNRNEVRLILIEALPKILPILDDSLIEKAVKYLKNKLKVEILTESRITKVNETSFVLNDKDVIESHTLIWTGGVQANRCFTELKLEKGRGERVCVDEYTRTPYKNVFAVGDYALFMTKDNKPLPALVEAALSTGTIAAKNILNLIRNKELEKGDPKLHGVMVSLGKNYGVADLMGIKLSGFPAILMKHMVNIHYLFGIGGFELIVKYLQHELWGVRHKKGLIHSHLERLTPTFWLVLLRLYLGYMWLMSGLEKVDGGWLMNNMIAGSNADATTGASIMQLVSDHTPGWYAWFVDTIIVPNSLFFQKIIVLTELGLGLAFITGTFTFIAAIVSIGMNINFLLSTGLNDLWFLMSSVAMLGGAGRAFGVDHYLIPYLMRQWRYFVNNKKIKINLWK</sequence>
<keyword evidence="3" id="KW-0285">Flavoprotein</keyword>
<evidence type="ECO:0000313" key="12">
    <source>
        <dbReference type="Proteomes" id="UP000483018"/>
    </source>
</evidence>
<comment type="similarity">
    <text evidence="1">Belongs to the NADH dehydrogenase family.</text>
</comment>
<dbReference type="PANTHER" id="PTHR43706:SF47">
    <property type="entry name" value="EXTERNAL NADH-UBIQUINONE OXIDOREDUCTASE 1, MITOCHONDRIAL-RELATED"/>
    <property type="match status" value="1"/>
</dbReference>
<keyword evidence="4" id="KW-0274">FAD</keyword>
<feature type="transmembrane region" description="Helical" evidence="8">
    <location>
        <begin position="418"/>
        <end position="436"/>
    </location>
</feature>
<dbReference type="PANTHER" id="PTHR43706">
    <property type="entry name" value="NADH DEHYDROGENASE"/>
    <property type="match status" value="1"/>
</dbReference>
<comment type="caution">
    <text evidence="11">The sequence shown here is derived from an EMBL/GenBank/DDBJ whole genome shotgun (WGS) entry which is preliminary data.</text>
</comment>
<keyword evidence="8" id="KW-1133">Transmembrane helix</keyword>
<keyword evidence="8" id="KW-0472">Membrane</keyword>
<evidence type="ECO:0000256" key="7">
    <source>
        <dbReference type="ARBA" id="ARBA00047599"/>
    </source>
</evidence>
<dbReference type="InterPro" id="IPR007301">
    <property type="entry name" value="DoxD"/>
</dbReference>
<evidence type="ECO:0000259" key="9">
    <source>
        <dbReference type="Pfam" id="PF04173"/>
    </source>
</evidence>
<evidence type="ECO:0000256" key="1">
    <source>
        <dbReference type="ARBA" id="ARBA00005272"/>
    </source>
</evidence>
<evidence type="ECO:0000256" key="4">
    <source>
        <dbReference type="ARBA" id="ARBA00022827"/>
    </source>
</evidence>
<organism evidence="11 12">
    <name type="scientific">Defluviitalea raffinosedens</name>
    <dbReference type="NCBI Taxonomy" id="1450156"/>
    <lineage>
        <taxon>Bacteria</taxon>
        <taxon>Bacillati</taxon>
        <taxon>Bacillota</taxon>
        <taxon>Clostridia</taxon>
        <taxon>Lachnospirales</taxon>
        <taxon>Defluviitaleaceae</taxon>
        <taxon>Defluviitalea</taxon>
    </lineage>
</organism>
<reference evidence="11 12" key="1">
    <citation type="submission" date="2019-12" db="EMBL/GenBank/DDBJ databases">
        <title>Defluviitalea raffinosedens, isolated from a biogas fermenter, genome sequencing and characterization.</title>
        <authorList>
            <person name="Rettenmaier R."/>
            <person name="Schneider M."/>
            <person name="Neuhaus K."/>
            <person name="Liebl W."/>
            <person name="Zverlov V."/>
        </authorList>
    </citation>
    <scope>NUCLEOTIDE SEQUENCE [LARGE SCALE GENOMIC DNA]</scope>
    <source>
        <strain evidence="11 12">249c-K6</strain>
    </source>
</reference>
<keyword evidence="6" id="KW-0520">NAD</keyword>
<comment type="catalytic activity">
    <reaction evidence="7">
        <text>a quinone + NADH + H(+) = a quinol + NAD(+)</text>
        <dbReference type="Rhea" id="RHEA:46160"/>
        <dbReference type="ChEBI" id="CHEBI:15378"/>
        <dbReference type="ChEBI" id="CHEBI:24646"/>
        <dbReference type="ChEBI" id="CHEBI:57540"/>
        <dbReference type="ChEBI" id="CHEBI:57945"/>
        <dbReference type="ChEBI" id="CHEBI:132124"/>
        <dbReference type="EC" id="1.6.5.9"/>
    </reaction>
</comment>
<dbReference type="InterPro" id="IPR023753">
    <property type="entry name" value="FAD/NAD-binding_dom"/>
</dbReference>
<dbReference type="Pfam" id="PF04173">
    <property type="entry name" value="DoxD"/>
    <property type="match status" value="1"/>
</dbReference>
<evidence type="ECO:0000259" key="10">
    <source>
        <dbReference type="Pfam" id="PF07992"/>
    </source>
</evidence>
<accession>A0A7C8LD39</accession>
<dbReference type="Proteomes" id="UP000483018">
    <property type="component" value="Unassembled WGS sequence"/>
</dbReference>
<evidence type="ECO:0000256" key="8">
    <source>
        <dbReference type="SAM" id="Phobius"/>
    </source>
</evidence>
<evidence type="ECO:0000256" key="5">
    <source>
        <dbReference type="ARBA" id="ARBA00023002"/>
    </source>
</evidence>
<dbReference type="Gene3D" id="3.50.50.100">
    <property type="match status" value="1"/>
</dbReference>
<keyword evidence="5" id="KW-0560">Oxidoreductase</keyword>
<dbReference type="InterPro" id="IPR036188">
    <property type="entry name" value="FAD/NAD-bd_sf"/>
</dbReference>
<evidence type="ECO:0000256" key="6">
    <source>
        <dbReference type="ARBA" id="ARBA00023027"/>
    </source>
</evidence>
<name>A0A7C8LD39_9FIRM</name>
<evidence type="ECO:0000313" key="11">
    <source>
        <dbReference type="EMBL" id="KAE9633768.1"/>
    </source>
</evidence>
<protein>
    <recommendedName>
        <fullName evidence="2">NADH:ubiquinone reductase (non-electrogenic)</fullName>
        <ecNumber evidence="2">1.6.5.9</ecNumber>
    </recommendedName>
</protein>
<feature type="transmembrane region" description="Helical" evidence="8">
    <location>
        <begin position="381"/>
        <end position="397"/>
    </location>
</feature>
<feature type="transmembrane region" description="Helical" evidence="8">
    <location>
        <begin position="505"/>
        <end position="526"/>
    </location>
</feature>
<gene>
    <name evidence="11" type="ORF">GND95_08940</name>
</gene>
<feature type="domain" description="FAD/NAD(P)-binding" evidence="10">
    <location>
        <begin position="3"/>
        <end position="323"/>
    </location>
</feature>
<dbReference type="GO" id="GO:0050136">
    <property type="term" value="F:NADH dehydrogenase (quinone) (non-electrogenic) activity"/>
    <property type="evidence" value="ECO:0007669"/>
    <property type="project" value="UniProtKB-EC"/>
</dbReference>
<keyword evidence="12" id="KW-1185">Reference proteome</keyword>
<evidence type="ECO:0000256" key="2">
    <source>
        <dbReference type="ARBA" id="ARBA00012637"/>
    </source>
</evidence>
<dbReference type="AlphaFoldDB" id="A0A7C8LD39"/>
<feature type="transmembrane region" description="Helical" evidence="8">
    <location>
        <begin position="538"/>
        <end position="561"/>
    </location>
</feature>
<dbReference type="EC" id="1.6.5.9" evidence="2"/>
<dbReference type="EMBL" id="WSLF01000007">
    <property type="protein sequence ID" value="KAE9633768.1"/>
    <property type="molecule type" value="Genomic_DNA"/>
</dbReference>
<feature type="transmembrane region" description="Helical" evidence="8">
    <location>
        <begin position="477"/>
        <end position="493"/>
    </location>
</feature>
<feature type="domain" description="TQO small subunit DoxD" evidence="9">
    <location>
        <begin position="423"/>
        <end position="565"/>
    </location>
</feature>
<dbReference type="OrthoDB" id="9781621at2"/>
<dbReference type="InterPro" id="IPR045024">
    <property type="entry name" value="NDH-2"/>
</dbReference>